<feature type="non-terminal residue" evidence="8">
    <location>
        <position position="1"/>
    </location>
</feature>
<dbReference type="InterPro" id="IPR018076">
    <property type="entry name" value="T2SS_GspF_dom"/>
</dbReference>
<reference evidence="8 9" key="1">
    <citation type="submission" date="2017-06" db="EMBL/GenBank/DDBJ databases">
        <title>Evolution towards high GC content and high-temperature stress adaptation in endophytic Pseudomonas oryzihabitans impacted its plant-growth promoting traits.</title>
        <authorList>
            <person name="Nascimento F.X."/>
        </authorList>
    </citation>
    <scope>NUCLEOTIDE SEQUENCE [LARGE SCALE GENOMIC DNA]</scope>
    <source>
        <strain evidence="8 9">MS8</strain>
    </source>
</reference>
<dbReference type="Pfam" id="PF00482">
    <property type="entry name" value="T2SSF"/>
    <property type="match status" value="1"/>
</dbReference>
<accession>A0A2Z5AIB1</accession>
<evidence type="ECO:0000313" key="9">
    <source>
        <dbReference type="Proteomes" id="UP000250579"/>
    </source>
</evidence>
<dbReference type="GO" id="GO:0005886">
    <property type="term" value="C:plasma membrane"/>
    <property type="evidence" value="ECO:0007669"/>
    <property type="project" value="UniProtKB-SubCell"/>
</dbReference>
<dbReference type="RefSeq" id="WP_208693055.1">
    <property type="nucleotide sequence ID" value="NZ_CP022198.1"/>
</dbReference>
<keyword evidence="4 6" id="KW-1133">Transmembrane helix</keyword>
<gene>
    <name evidence="8" type="ORF">CE139_24840</name>
</gene>
<dbReference type="EMBL" id="CP022198">
    <property type="protein sequence ID" value="AXA68890.1"/>
    <property type="molecule type" value="Genomic_DNA"/>
</dbReference>
<organism evidence="8 9">
    <name type="scientific">Pseudomonas oryzihabitans</name>
    <dbReference type="NCBI Taxonomy" id="47885"/>
    <lineage>
        <taxon>Bacteria</taxon>
        <taxon>Pseudomonadati</taxon>
        <taxon>Pseudomonadota</taxon>
        <taxon>Gammaproteobacteria</taxon>
        <taxon>Pseudomonadales</taxon>
        <taxon>Pseudomonadaceae</taxon>
        <taxon>Pseudomonas</taxon>
    </lineage>
</organism>
<name>A0A2Z5AIB1_9PSED</name>
<keyword evidence="5 6" id="KW-0472">Membrane</keyword>
<keyword evidence="3 6" id="KW-0812">Transmembrane</keyword>
<evidence type="ECO:0000313" key="8">
    <source>
        <dbReference type="EMBL" id="AXA68890.1"/>
    </source>
</evidence>
<dbReference type="AlphaFoldDB" id="A0A2Z5AIB1"/>
<feature type="transmembrane region" description="Helical" evidence="6">
    <location>
        <begin position="233"/>
        <end position="255"/>
    </location>
</feature>
<feature type="transmembrane region" description="Helical" evidence="6">
    <location>
        <begin position="26"/>
        <end position="48"/>
    </location>
</feature>
<evidence type="ECO:0000256" key="4">
    <source>
        <dbReference type="ARBA" id="ARBA00022989"/>
    </source>
</evidence>
<dbReference type="InterPro" id="IPR042094">
    <property type="entry name" value="T2SS_GspF_sf"/>
</dbReference>
<evidence type="ECO:0000256" key="6">
    <source>
        <dbReference type="SAM" id="Phobius"/>
    </source>
</evidence>
<protein>
    <submittedName>
        <fullName evidence="8">Pilus assembly protein</fullName>
    </submittedName>
</protein>
<comment type="subcellular location">
    <subcellularLocation>
        <location evidence="1">Cell membrane</location>
        <topology evidence="1">Multi-pass membrane protein</topology>
    </subcellularLocation>
</comment>
<evidence type="ECO:0000256" key="2">
    <source>
        <dbReference type="ARBA" id="ARBA00022475"/>
    </source>
</evidence>
<keyword evidence="2" id="KW-1003">Cell membrane</keyword>
<dbReference type="Gene3D" id="1.20.81.30">
    <property type="entry name" value="Type II secretion system (T2SS), domain F"/>
    <property type="match status" value="1"/>
</dbReference>
<evidence type="ECO:0000256" key="3">
    <source>
        <dbReference type="ARBA" id="ARBA00022692"/>
    </source>
</evidence>
<sequence length="265" mass="29182">GAGERSGALVQAFLDCVRMIEARSKIGSLVVSTTLYPCFIWALMAYLLHVVATRMVPAMTRASNPDSWSGAPRVLYLLATFVQEWGTLTLITLVALLIVILATLPYFTGPLRVKLEDLPPWSIYKALHGSTFLLNISVMLKANINQVEALESLLQGAKPWLRERLLAAIYGVRMGKNFGEALRLAGHDFPDKTAVQFLCVLATRKGFSEAIHRFSIRWLEQSLKIVGGYSKSVLTLSAIAMGSLMILVLLGTYGMQEAVTSNIHR</sequence>
<feature type="transmembrane region" description="Helical" evidence="6">
    <location>
        <begin position="85"/>
        <end position="107"/>
    </location>
</feature>
<dbReference type="Proteomes" id="UP000250579">
    <property type="component" value="Chromosome"/>
</dbReference>
<evidence type="ECO:0000256" key="1">
    <source>
        <dbReference type="ARBA" id="ARBA00004651"/>
    </source>
</evidence>
<evidence type="ECO:0000259" key="7">
    <source>
        <dbReference type="Pfam" id="PF00482"/>
    </source>
</evidence>
<feature type="domain" description="Type II secretion system protein GspF" evidence="7">
    <location>
        <begin position="132"/>
        <end position="251"/>
    </location>
</feature>
<evidence type="ECO:0000256" key="5">
    <source>
        <dbReference type="ARBA" id="ARBA00023136"/>
    </source>
</evidence>
<proteinExistence type="predicted"/>